<feature type="binding site" evidence="5">
    <location>
        <position position="11"/>
    </location>
    <ligand>
        <name>NAD(+)</name>
        <dbReference type="ChEBI" id="CHEBI:57540"/>
    </ligand>
</feature>
<dbReference type="EC" id="1.6.5.2" evidence="5"/>
<reference evidence="7 8" key="1">
    <citation type="submission" date="2019-12" db="EMBL/GenBank/DDBJ databases">
        <title>Comparative genomics gives insights into the taxonomy of the Azoarcus-Aromatoleum group and reveals separate origins of nif in the plant-associated Azoarcus and non-plant-associated Aromatoleum sub-groups.</title>
        <authorList>
            <person name="Lafos M."/>
            <person name="Maluk M."/>
            <person name="Batista M."/>
            <person name="Junghare M."/>
            <person name="Carmona M."/>
            <person name="Faoro H."/>
            <person name="Cruz L.M."/>
            <person name="Battistoni F."/>
            <person name="De Souza E."/>
            <person name="Pedrosa F."/>
            <person name="Chen W.-M."/>
            <person name="Poole P.S."/>
            <person name="Dixon R.A."/>
            <person name="James E.K."/>
        </authorList>
    </citation>
    <scope>NUCLEOTIDE SEQUENCE [LARGE SCALE GENOMIC DNA]</scope>
    <source>
        <strain evidence="7 8">PbN1</strain>
    </source>
</reference>
<dbReference type="NCBIfam" id="TIGR01755">
    <property type="entry name" value="flav_wrbA"/>
    <property type="match status" value="1"/>
</dbReference>
<evidence type="ECO:0000313" key="7">
    <source>
        <dbReference type="EMBL" id="NMG15112.1"/>
    </source>
</evidence>
<gene>
    <name evidence="7" type="primary">wrbA</name>
    <name evidence="7" type="ORF">GPA24_06040</name>
</gene>
<comment type="caution">
    <text evidence="5">Lacks conserved residue(s) required for the propagation of feature annotation.</text>
</comment>
<comment type="cofactor">
    <cofactor evidence="5">
        <name>FMN</name>
        <dbReference type="ChEBI" id="CHEBI:58210"/>
    </cofactor>
    <text evidence="5">Binds 1 FMN per monomer.</text>
</comment>
<evidence type="ECO:0000259" key="6">
    <source>
        <dbReference type="PROSITE" id="PS50902"/>
    </source>
</evidence>
<dbReference type="InterPro" id="IPR037513">
    <property type="entry name" value="NQO"/>
</dbReference>
<feature type="binding site" evidence="5">
    <location>
        <begin position="9"/>
        <end position="14"/>
    </location>
    <ligand>
        <name>FMN</name>
        <dbReference type="ChEBI" id="CHEBI:58210"/>
    </ligand>
</feature>
<dbReference type="Proteomes" id="UP000633943">
    <property type="component" value="Unassembled WGS sequence"/>
</dbReference>
<proteinExistence type="inferred from homology"/>
<evidence type="ECO:0000256" key="3">
    <source>
        <dbReference type="ARBA" id="ARBA00022643"/>
    </source>
</evidence>
<keyword evidence="5" id="KW-0547">Nucleotide-binding</keyword>
<dbReference type="SUPFAM" id="SSF52218">
    <property type="entry name" value="Flavoproteins"/>
    <property type="match status" value="1"/>
</dbReference>
<protein>
    <recommendedName>
        <fullName evidence="5">NAD(P)H dehydrogenase (quinone)</fullName>
        <ecNumber evidence="5">1.6.5.2</ecNumber>
    </recommendedName>
    <alternativeName>
        <fullName evidence="5">NAD(P)H:quinone oxidoreductase</fullName>
        <shortName evidence="5">NQO</shortName>
    </alternativeName>
</protein>
<keyword evidence="5" id="KW-0521">NADP</keyword>
<dbReference type="PANTHER" id="PTHR30546">
    <property type="entry name" value="FLAVODOXIN-RELATED PROTEIN WRBA-RELATED"/>
    <property type="match status" value="1"/>
</dbReference>
<dbReference type="RefSeq" id="WP_169201819.1">
    <property type="nucleotide sequence ID" value="NZ_CP059467.1"/>
</dbReference>
<feature type="binding site" evidence="5">
    <location>
        <position position="102"/>
    </location>
    <ligand>
        <name>substrate</name>
    </ligand>
</feature>
<keyword evidence="2 5" id="KW-0285">Flavoprotein</keyword>
<dbReference type="EMBL" id="WTVP01000011">
    <property type="protein sequence ID" value="NMG15112.1"/>
    <property type="molecule type" value="Genomic_DNA"/>
</dbReference>
<keyword evidence="8" id="KW-1185">Reference proteome</keyword>
<keyword evidence="3 5" id="KW-0288">FMN</keyword>
<accession>A0ABX1NTX7</accession>
<comment type="similarity">
    <text evidence="1 5">Belongs to the WrbA family.</text>
</comment>
<dbReference type="InterPro" id="IPR010089">
    <property type="entry name" value="Flavoprotein_WrbA-like"/>
</dbReference>
<keyword evidence="5" id="KW-0520">NAD</keyword>
<comment type="caution">
    <text evidence="7">The sequence shown here is derived from an EMBL/GenBank/DDBJ whole genome shotgun (WGS) entry which is preliminary data.</text>
</comment>
<dbReference type="PROSITE" id="PS50902">
    <property type="entry name" value="FLAVODOXIN_LIKE"/>
    <property type="match status" value="1"/>
</dbReference>
<evidence type="ECO:0000256" key="1">
    <source>
        <dbReference type="ARBA" id="ARBA00006961"/>
    </source>
</evidence>
<organism evidence="7 8">
    <name type="scientific">Aromatoleum bremense</name>
    <dbReference type="NCBI Taxonomy" id="76115"/>
    <lineage>
        <taxon>Bacteria</taxon>
        <taxon>Pseudomonadati</taxon>
        <taxon>Pseudomonadota</taxon>
        <taxon>Betaproteobacteria</taxon>
        <taxon>Rhodocyclales</taxon>
        <taxon>Rhodocyclaceae</taxon>
        <taxon>Aromatoleum</taxon>
    </lineage>
</organism>
<dbReference type="NCBIfam" id="NF002999">
    <property type="entry name" value="PRK03767.1"/>
    <property type="match status" value="1"/>
</dbReference>
<dbReference type="Pfam" id="PF03358">
    <property type="entry name" value="FMN_red"/>
    <property type="match status" value="1"/>
</dbReference>
<dbReference type="InterPro" id="IPR008254">
    <property type="entry name" value="Flavodoxin/NO_synth"/>
</dbReference>
<feature type="binding site" evidence="5">
    <location>
        <position position="138"/>
    </location>
    <ligand>
        <name>FMN</name>
        <dbReference type="ChEBI" id="CHEBI:58210"/>
    </ligand>
</feature>
<dbReference type="HAMAP" id="MF_01017">
    <property type="entry name" value="NQOR"/>
    <property type="match status" value="1"/>
</dbReference>
<dbReference type="InterPro" id="IPR029039">
    <property type="entry name" value="Flavoprotein-like_sf"/>
</dbReference>
<feature type="domain" description="Flavodoxin-like" evidence="6">
    <location>
        <begin position="3"/>
        <end position="194"/>
    </location>
</feature>
<dbReference type="GO" id="GO:0003955">
    <property type="term" value="F:NAD(P)H dehydrogenase (quinone) activity"/>
    <property type="evidence" value="ECO:0007669"/>
    <property type="project" value="UniProtKB-EC"/>
</dbReference>
<evidence type="ECO:0000256" key="5">
    <source>
        <dbReference type="HAMAP-Rule" id="MF_01017"/>
    </source>
</evidence>
<dbReference type="InterPro" id="IPR005025">
    <property type="entry name" value="FMN_Rdtase-like_dom"/>
</dbReference>
<evidence type="ECO:0000256" key="4">
    <source>
        <dbReference type="ARBA" id="ARBA00023002"/>
    </source>
</evidence>
<keyword evidence="4 5" id="KW-0560">Oxidoreductase</keyword>
<dbReference type="PANTHER" id="PTHR30546:SF23">
    <property type="entry name" value="FLAVOPROTEIN-LIKE PROTEIN YCP4-RELATED"/>
    <property type="match status" value="1"/>
</dbReference>
<comment type="catalytic activity">
    <reaction evidence="5">
        <text>a quinone + NADPH + H(+) = a quinol + NADP(+)</text>
        <dbReference type="Rhea" id="RHEA:46164"/>
        <dbReference type="ChEBI" id="CHEBI:15378"/>
        <dbReference type="ChEBI" id="CHEBI:24646"/>
        <dbReference type="ChEBI" id="CHEBI:57783"/>
        <dbReference type="ChEBI" id="CHEBI:58349"/>
        <dbReference type="ChEBI" id="CHEBI:132124"/>
        <dbReference type="EC" id="1.6.5.2"/>
    </reaction>
</comment>
<evidence type="ECO:0000256" key="2">
    <source>
        <dbReference type="ARBA" id="ARBA00022630"/>
    </source>
</evidence>
<evidence type="ECO:0000313" key="8">
    <source>
        <dbReference type="Proteomes" id="UP000633943"/>
    </source>
</evidence>
<feature type="binding site" evidence="5">
    <location>
        <begin position="82"/>
        <end position="84"/>
    </location>
    <ligand>
        <name>FMN</name>
        <dbReference type="ChEBI" id="CHEBI:58210"/>
    </ligand>
</feature>
<name>A0ABX1NTX7_9RHOO</name>
<dbReference type="Gene3D" id="3.40.50.360">
    <property type="match status" value="1"/>
</dbReference>
<sequence>MKVQIIFYSMYGHIFRMAEAVAEGARSVAGAEVGLFRVPELVPDEVLEKSGAKAAQQAFAHVPVATTGQLPEADAIIFGTPTRFGNMCAQMRNFLDQTGGLWMKGSLIGKVGSVFTSTATQHGGQESTVLSTHITLLHQGMVLVGLPYSEKRQMGMDEILGGSPYGAATIAGGDGSRMPSQLELEMAKFQGRHVAEIASALARGRAA</sequence>
<comment type="catalytic activity">
    <reaction evidence="5">
        <text>a quinone + NADH + H(+) = a quinol + NAD(+)</text>
        <dbReference type="Rhea" id="RHEA:46160"/>
        <dbReference type="ChEBI" id="CHEBI:15378"/>
        <dbReference type="ChEBI" id="CHEBI:24646"/>
        <dbReference type="ChEBI" id="CHEBI:57540"/>
        <dbReference type="ChEBI" id="CHEBI:57945"/>
        <dbReference type="ChEBI" id="CHEBI:132124"/>
        <dbReference type="EC" id="1.6.5.2"/>
    </reaction>
</comment>